<dbReference type="OrthoDB" id="2204368at2759"/>
<evidence type="ECO:0000256" key="2">
    <source>
        <dbReference type="ARBA" id="ARBA00022525"/>
    </source>
</evidence>
<dbReference type="KEGG" id="nvi:100119851"/>
<evidence type="ECO:0000256" key="6">
    <source>
        <dbReference type="ARBA" id="ARBA00023002"/>
    </source>
</evidence>
<dbReference type="SUPFAM" id="SSF48113">
    <property type="entry name" value="Heme-dependent peroxidases"/>
    <property type="match status" value="1"/>
</dbReference>
<reference evidence="10" key="1">
    <citation type="submission" date="2021-01" db="UniProtKB">
        <authorList>
            <consortium name="EnsemblMetazoa"/>
        </authorList>
    </citation>
    <scope>IDENTIFICATION</scope>
</reference>
<dbReference type="GO" id="GO:0005576">
    <property type="term" value="C:extracellular region"/>
    <property type="evidence" value="ECO:0007669"/>
    <property type="project" value="UniProtKB-SubCell"/>
</dbReference>
<name>A0A7M7G550_NASVI</name>
<keyword evidence="4 8" id="KW-0349">Heme</keyword>
<comment type="subcellular location">
    <subcellularLocation>
        <location evidence="1">Secreted</location>
    </subcellularLocation>
</comment>
<keyword evidence="5 9" id="KW-0732">Signal</keyword>
<feature type="signal peptide" evidence="9">
    <location>
        <begin position="1"/>
        <end position="24"/>
    </location>
</feature>
<evidence type="ECO:0000256" key="9">
    <source>
        <dbReference type="SAM" id="SignalP"/>
    </source>
</evidence>
<evidence type="ECO:0000256" key="1">
    <source>
        <dbReference type="ARBA" id="ARBA00004613"/>
    </source>
</evidence>
<dbReference type="InParanoid" id="A0A7M7G550"/>
<keyword evidence="11" id="KW-1185">Reference proteome</keyword>
<evidence type="ECO:0000256" key="4">
    <source>
        <dbReference type="ARBA" id="ARBA00022617"/>
    </source>
</evidence>
<keyword evidence="7 8" id="KW-0408">Iron</keyword>
<dbReference type="Pfam" id="PF03098">
    <property type="entry name" value="An_peroxidase"/>
    <property type="match status" value="1"/>
</dbReference>
<evidence type="ECO:0000256" key="5">
    <source>
        <dbReference type="ARBA" id="ARBA00022729"/>
    </source>
</evidence>
<organism evidence="10 11">
    <name type="scientific">Nasonia vitripennis</name>
    <name type="common">Parasitic wasp</name>
    <dbReference type="NCBI Taxonomy" id="7425"/>
    <lineage>
        <taxon>Eukaryota</taxon>
        <taxon>Metazoa</taxon>
        <taxon>Ecdysozoa</taxon>
        <taxon>Arthropoda</taxon>
        <taxon>Hexapoda</taxon>
        <taxon>Insecta</taxon>
        <taxon>Pterygota</taxon>
        <taxon>Neoptera</taxon>
        <taxon>Endopterygota</taxon>
        <taxon>Hymenoptera</taxon>
        <taxon>Apocrita</taxon>
        <taxon>Proctotrupomorpha</taxon>
        <taxon>Chalcidoidea</taxon>
        <taxon>Pteromalidae</taxon>
        <taxon>Pteromalinae</taxon>
        <taxon>Nasonia</taxon>
    </lineage>
</organism>
<dbReference type="GO" id="GO:0006979">
    <property type="term" value="P:response to oxidative stress"/>
    <property type="evidence" value="ECO:0007669"/>
    <property type="project" value="InterPro"/>
</dbReference>
<dbReference type="RefSeq" id="XP_001603559.2">
    <property type="nucleotide sequence ID" value="XM_001603509.5"/>
</dbReference>
<keyword evidence="3" id="KW-0575">Peroxidase</keyword>
<dbReference type="PROSITE" id="PS50292">
    <property type="entry name" value="PEROXIDASE_3"/>
    <property type="match status" value="1"/>
</dbReference>
<dbReference type="GO" id="GO:0046872">
    <property type="term" value="F:metal ion binding"/>
    <property type="evidence" value="ECO:0007669"/>
    <property type="project" value="UniProtKB-KW"/>
</dbReference>
<dbReference type="GeneID" id="100119851"/>
<keyword evidence="6" id="KW-0560">Oxidoreductase</keyword>
<feature type="chain" id="PRO_5029782263" description="Peroxidase" evidence="9">
    <location>
        <begin position="25"/>
        <end position="1295"/>
    </location>
</feature>
<proteinExistence type="predicted"/>
<evidence type="ECO:0008006" key="12">
    <source>
        <dbReference type="Google" id="ProtNLM"/>
    </source>
</evidence>
<protein>
    <recommendedName>
        <fullName evidence="12">Peroxidase</fullName>
    </recommendedName>
</protein>
<dbReference type="GO" id="GO:0020037">
    <property type="term" value="F:heme binding"/>
    <property type="evidence" value="ECO:0007669"/>
    <property type="project" value="InterPro"/>
</dbReference>
<dbReference type="InterPro" id="IPR010255">
    <property type="entry name" value="Haem_peroxidase_sf"/>
</dbReference>
<evidence type="ECO:0000313" key="10">
    <source>
        <dbReference type="EnsemblMetazoa" id="XP_001603559"/>
    </source>
</evidence>
<accession>A0A7M7G550</accession>
<dbReference type="Proteomes" id="UP000002358">
    <property type="component" value="Chromosome 3"/>
</dbReference>
<dbReference type="PANTHER" id="PTHR11475">
    <property type="entry name" value="OXIDASE/PEROXIDASE"/>
    <property type="match status" value="1"/>
</dbReference>
<dbReference type="FunFam" id="1.10.640.10:FF:000003">
    <property type="entry name" value="chorion peroxidase"/>
    <property type="match status" value="1"/>
</dbReference>
<dbReference type="InterPro" id="IPR019791">
    <property type="entry name" value="Haem_peroxidase_animal"/>
</dbReference>
<dbReference type="Gene3D" id="1.10.640.10">
    <property type="entry name" value="Haem peroxidase domain superfamily, animal type"/>
    <property type="match status" value="1"/>
</dbReference>
<dbReference type="PRINTS" id="PR00457">
    <property type="entry name" value="ANPEROXIDASE"/>
</dbReference>
<dbReference type="CDD" id="cd09823">
    <property type="entry name" value="peroxinectin_like"/>
    <property type="match status" value="1"/>
</dbReference>
<keyword evidence="8" id="KW-0479">Metal-binding</keyword>
<dbReference type="EnsemblMetazoa" id="XM_001603509">
    <property type="protein sequence ID" value="XP_001603559"/>
    <property type="gene ID" value="LOC100119851"/>
</dbReference>
<evidence type="ECO:0000256" key="3">
    <source>
        <dbReference type="ARBA" id="ARBA00022559"/>
    </source>
</evidence>
<dbReference type="GO" id="GO:0004601">
    <property type="term" value="F:peroxidase activity"/>
    <property type="evidence" value="ECO:0007669"/>
    <property type="project" value="UniProtKB-KW"/>
</dbReference>
<dbReference type="InterPro" id="IPR037120">
    <property type="entry name" value="Haem_peroxidase_sf_animal"/>
</dbReference>
<evidence type="ECO:0000313" key="11">
    <source>
        <dbReference type="Proteomes" id="UP000002358"/>
    </source>
</evidence>
<feature type="binding site" description="axial binding residue" evidence="8">
    <location>
        <position position="1051"/>
    </location>
    <ligand>
        <name>heme b</name>
        <dbReference type="ChEBI" id="CHEBI:60344"/>
    </ligand>
    <ligandPart>
        <name>Fe</name>
        <dbReference type="ChEBI" id="CHEBI:18248"/>
    </ligandPart>
</feature>
<evidence type="ECO:0000256" key="8">
    <source>
        <dbReference type="PIRSR" id="PIRSR619791-2"/>
    </source>
</evidence>
<dbReference type="PANTHER" id="PTHR11475:SF86">
    <property type="entry name" value="PEROXIDASE"/>
    <property type="match status" value="1"/>
</dbReference>
<sequence length="1295" mass="144734">MSKLPLGTLLLLLLLLLLLNASIAQRDEADAGNSEENQNAEQFGEQEIEELIRSLEQRINAKDAYEEKGVERESVFQVNPNPRDRKFLYLSADAKDAEVDGEDRGKRKIADKAAGVDELRKEAYGIRNERTPNLDSGAAQKNELSEFEKDEQYYRALLRLQNLYRLYNKRYLDDEVQVTEDRPIRHCGDIFGKKIDLIQSSKLRYLERSRILADRIAETAMQLVRRKARLLDGILHPGCGCAGRTTVVETVLPEPVVVAQPVVVAEVAKRRDVDIAAATSSATSLDASVNAGGVSVDAAVDTNVATAASVGTGIGGSGASISTSSGVSSGLHVGAGLAGGGLGAGLSSSLATESHSHLNIGTGRGMAAYLSQLGTCEDYERKMIMDMAIEESAGMIRKLALETRGDLAYQDPDFERRVLGLAIDLVNKVTVGVTGDVGGKLDLLGGFRYNSVDDYLKSSIYESELEADLVSNSGFDYVNHNIDALEDYVGHASPYSRGRCDSCSKYDMRMGNMCPLCKRSERVFHGRVKRRPELVDGKGKIYHLEQMPGVQTKRSKGVWEDVNKLYNFDYLENDKFIDLSMNCSENSTEPDCQRLHFDLVTPRDGEPVPLWFVRDYLSHGRDLALDMHDRARDLQQTGEGLKPAPHSPSMLHFLNNRVSNQLVKLNQESQLVLFGTKVLQQKLLTEYNITPNTFLEFLRHHGFRVTGGKVCRGREKRCNGSARYRSLEGSCNNFRNPSWGQSNTAFDRVLPARYSDGIHALALSVTGVPLPNPRALSAQLFSRRNATDSVFTLALVQWGQILAHDFARQVIDQTAEGGIECCDVNGSGPLPRSLQHHSCQPIFIPRNDSFYANYGQSCMNFVRSMTVAREDCSLGPANQLNGVSSFLDLSPVYGPDKATSDSLREFHGGRLRVELRGDRVMMPTSARSGYCDARTNWDICFETGDARTNQNPQLVVLQTLLVREHNRVAYELAALNPHWSDEKLFQESRRIVIAEYQHVTYSYWVPLVLGRRYSRDHGVIPFHDGMSNDYDARINPSTINSFTSGAFRFLHTLVEGSINLVADNFGTSSTLRLSNYYFRPQIVESNNNFEALLRGLVYQAMQKSDASFHEEVTEYLFRSDNHYGMDLEAIDIQRGRDHGIPGYNAYRDICRLGRSEDFHGLINEISLDNIEKLQSLYAHVDDIDLLVGATLETRVPGSLLGPTLQCLIGEQFYRSRVGDKYFYNNANFPHSFSPEQFEEIKKSSLASIICDLGDAVYEVQSDPFRISSYKNPTIQCFNLPKMNLEAWKEETEVYY</sequence>
<evidence type="ECO:0000256" key="7">
    <source>
        <dbReference type="ARBA" id="ARBA00023004"/>
    </source>
</evidence>
<dbReference type="GO" id="GO:0022412">
    <property type="term" value="P:cellular process involved in reproduction in multicellular organism"/>
    <property type="evidence" value="ECO:0007669"/>
    <property type="project" value="UniProtKB-ARBA"/>
</dbReference>
<keyword evidence="2" id="KW-0964">Secreted</keyword>
<dbReference type="SMR" id="A0A7M7G550"/>